<dbReference type="Proteomes" id="UP000657918">
    <property type="component" value="Unassembled WGS sequence"/>
</dbReference>
<feature type="compositionally biased region" description="Polar residues" evidence="1">
    <location>
        <begin position="17"/>
        <end position="26"/>
    </location>
</feature>
<feature type="region of interest" description="Disordered" evidence="1">
    <location>
        <begin position="278"/>
        <end position="328"/>
    </location>
</feature>
<proteinExistence type="predicted"/>
<accession>A0A835MJ49</accession>
<name>A0A835MJ49_9ROSI</name>
<comment type="caution">
    <text evidence="3">The sequence shown here is derived from an EMBL/GenBank/DDBJ whole genome shotgun (WGS) entry which is preliminary data.</text>
</comment>
<evidence type="ECO:0000313" key="3">
    <source>
        <dbReference type="EMBL" id="KAF9668422.1"/>
    </source>
</evidence>
<dbReference type="OrthoDB" id="1750780at2759"/>
<evidence type="ECO:0000313" key="4">
    <source>
        <dbReference type="Proteomes" id="UP000657918"/>
    </source>
</evidence>
<evidence type="ECO:0000256" key="1">
    <source>
        <dbReference type="SAM" id="MobiDB-lite"/>
    </source>
</evidence>
<dbReference type="Pfam" id="PF20167">
    <property type="entry name" value="Transposase_32"/>
    <property type="match status" value="1"/>
</dbReference>
<protein>
    <recommendedName>
        <fullName evidence="2">Putative plant transposon protein domain-containing protein</fullName>
    </recommendedName>
</protein>
<gene>
    <name evidence="3" type="ORF">SADUNF_Sadunf14G0001800</name>
</gene>
<sequence>MAPKKCLRRTESRSKQANDPTSSSGDNVQRFLSNFSNRAICVERGLGNDLSPLGIDTLFAEMGWYSLYEYKKPTYPKLMRMFFANMRVNVEPSIIITLQENPIEFNCAVLADILGISNDGPRVFEIKIIPTIEGFIYDYVVALHTGNTEFAPGAKIKSQDLLLRPRLLHRIIAHNILPKKGYYDEVTFMELCLIDCMIQRRPINLPYIMIRNMILAYNQKQKALPYGQVFTTIFEHFDILLTGTDKKPYSDKTEIDTTTLTRMKYVLNENGEWIQGHQEGAHAEEEHVSAEEEENVAEDQGEDQFTNLFESPPPASSPDEPSASGWSHRMESRLTHIEADMRYMRDSHEAFQTEMRTDMQEMKEMMASLLSRYPPP</sequence>
<feature type="region of interest" description="Disordered" evidence="1">
    <location>
        <begin position="1"/>
        <end position="26"/>
    </location>
</feature>
<feature type="compositionally biased region" description="Basic and acidic residues" evidence="1">
    <location>
        <begin position="279"/>
        <end position="290"/>
    </location>
</feature>
<reference evidence="3 4" key="1">
    <citation type="submission" date="2020-10" db="EMBL/GenBank/DDBJ databases">
        <title>Plant Genome Project.</title>
        <authorList>
            <person name="Zhang R.-G."/>
        </authorList>
    </citation>
    <scope>NUCLEOTIDE SEQUENCE [LARGE SCALE GENOMIC DNA]</scope>
    <source>
        <strain evidence="3">FAFU-HL-1</strain>
        <tissue evidence="3">Leaf</tissue>
    </source>
</reference>
<dbReference type="EMBL" id="JADGMS010000014">
    <property type="protein sequence ID" value="KAF9668422.1"/>
    <property type="molecule type" value="Genomic_DNA"/>
</dbReference>
<evidence type="ECO:0000259" key="2">
    <source>
        <dbReference type="Pfam" id="PF20167"/>
    </source>
</evidence>
<dbReference type="InterPro" id="IPR046796">
    <property type="entry name" value="Transposase_32_dom"/>
</dbReference>
<dbReference type="AlphaFoldDB" id="A0A835MJ49"/>
<feature type="domain" description="Putative plant transposon protein" evidence="2">
    <location>
        <begin position="61"/>
        <end position="238"/>
    </location>
</feature>
<keyword evidence="4" id="KW-1185">Reference proteome</keyword>
<feature type="compositionally biased region" description="Acidic residues" evidence="1">
    <location>
        <begin position="291"/>
        <end position="302"/>
    </location>
</feature>
<organism evidence="3 4">
    <name type="scientific">Salix dunnii</name>
    <dbReference type="NCBI Taxonomy" id="1413687"/>
    <lineage>
        <taxon>Eukaryota</taxon>
        <taxon>Viridiplantae</taxon>
        <taxon>Streptophyta</taxon>
        <taxon>Embryophyta</taxon>
        <taxon>Tracheophyta</taxon>
        <taxon>Spermatophyta</taxon>
        <taxon>Magnoliopsida</taxon>
        <taxon>eudicotyledons</taxon>
        <taxon>Gunneridae</taxon>
        <taxon>Pentapetalae</taxon>
        <taxon>rosids</taxon>
        <taxon>fabids</taxon>
        <taxon>Malpighiales</taxon>
        <taxon>Salicaceae</taxon>
        <taxon>Saliceae</taxon>
        <taxon>Salix</taxon>
    </lineage>
</organism>